<dbReference type="InterPro" id="IPR054613">
    <property type="entry name" value="Peptidase_S78_dom"/>
</dbReference>
<dbReference type="InterPro" id="IPR006433">
    <property type="entry name" value="Prohead_protease"/>
</dbReference>
<feature type="domain" description="Prohead serine protease" evidence="4">
    <location>
        <begin position="12"/>
        <end position="185"/>
    </location>
</feature>
<keyword evidence="2 5" id="KW-0645">Protease</keyword>
<evidence type="ECO:0000313" key="5">
    <source>
        <dbReference type="EMBL" id="MSE04092.1"/>
    </source>
</evidence>
<evidence type="ECO:0000256" key="2">
    <source>
        <dbReference type="ARBA" id="ARBA00022670"/>
    </source>
</evidence>
<sequence>MSKEVRHLTTKIELRSAGEGEEKRDFIEGYALKFEKWSERLGGWFKEIISRDALASTDLSNVVALFNHRQDYPLARNTVSGDAGRLELETDAIGLKFRFTPTDTTYAKDLMENIRSGVINQCSFAFSLNYNKNEPDEWRHNDEEDVYERRINNIERIFDISLVTTPAYNDTEAVIGERSLEKVEQIKEMRDAPIEKLKMELELLDLTL</sequence>
<geneLocation type="plasmid" evidence="6">
    <name>unnamed01</name>
</geneLocation>
<dbReference type="EMBL" id="WKKV01000015">
    <property type="protein sequence ID" value="MSE04092.1"/>
    <property type="molecule type" value="Genomic_DNA"/>
</dbReference>
<dbReference type="AlphaFoldDB" id="A0A6A8LME0"/>
<accession>A0A6A8LME0</accession>
<comment type="caution">
    <text evidence="5">The sequence shown here is derived from an EMBL/GenBank/DDBJ whole genome shotgun (WGS) entry which is preliminary data.</text>
</comment>
<evidence type="ECO:0000259" key="4">
    <source>
        <dbReference type="Pfam" id="PF04586"/>
    </source>
</evidence>
<evidence type="ECO:0000256" key="3">
    <source>
        <dbReference type="ARBA" id="ARBA00022801"/>
    </source>
</evidence>
<organism evidence="5">
    <name type="scientific">Bacillus velezensis</name>
    <dbReference type="NCBI Taxonomy" id="492670"/>
    <lineage>
        <taxon>Bacteria</taxon>
        <taxon>Bacillati</taxon>
        <taxon>Bacillota</taxon>
        <taxon>Bacilli</taxon>
        <taxon>Bacillales</taxon>
        <taxon>Bacillaceae</taxon>
        <taxon>Bacillus</taxon>
        <taxon>Bacillus amyloliquefaciens group</taxon>
    </lineage>
</organism>
<keyword evidence="6" id="KW-0614">Plasmid</keyword>
<proteinExistence type="predicted"/>
<dbReference type="Pfam" id="PF04586">
    <property type="entry name" value="Peptidase_S78"/>
    <property type="match status" value="1"/>
</dbReference>
<dbReference type="NCBIfam" id="TIGR01543">
    <property type="entry name" value="proheadase_HK97"/>
    <property type="match status" value="1"/>
</dbReference>
<dbReference type="EMBL" id="WKKV01000044">
    <property type="protein sequence ID" value="MSE04227.1"/>
    <property type="molecule type" value="Genomic_DNA"/>
</dbReference>
<keyword evidence="3" id="KW-0378">Hydrolase</keyword>
<gene>
    <name evidence="5" type="ORF">GKC39_18800</name>
    <name evidence="6" type="ORF">GKC39_19615</name>
</gene>
<dbReference type="RefSeq" id="WP_014418197.1">
    <property type="nucleotide sequence ID" value="NZ_BPWC01000001.1"/>
</dbReference>
<dbReference type="GeneID" id="75095822"/>
<reference evidence="5" key="1">
    <citation type="submission" date="2019-11" db="EMBL/GenBank/DDBJ databases">
        <title>Draft Genome Sequence of Plant Growth-Promoting Rhizosphere-Associated Bacteria.</title>
        <authorList>
            <person name="Vasilyev I.Y."/>
            <person name="Radchenko V."/>
            <person name="Ilnitskaya E.V."/>
        </authorList>
    </citation>
    <scope>NUCLEOTIDE SEQUENCE</scope>
    <source>
        <strain evidence="5">VRA_517_n</strain>
        <plasmid evidence="6">unnamed01</plasmid>
    </source>
</reference>
<name>A0A6A8LME0_BACVE</name>
<evidence type="ECO:0000313" key="6">
    <source>
        <dbReference type="EMBL" id="MSE04227.1"/>
    </source>
</evidence>
<dbReference type="GO" id="GO:0008233">
    <property type="term" value="F:peptidase activity"/>
    <property type="evidence" value="ECO:0007669"/>
    <property type="project" value="UniProtKB-KW"/>
</dbReference>
<keyword evidence="1" id="KW-1188">Viral release from host cell</keyword>
<dbReference type="GO" id="GO:0006508">
    <property type="term" value="P:proteolysis"/>
    <property type="evidence" value="ECO:0007669"/>
    <property type="project" value="UniProtKB-KW"/>
</dbReference>
<protein>
    <submittedName>
        <fullName evidence="5">HK97 family phage prohead protease</fullName>
    </submittedName>
</protein>
<evidence type="ECO:0000256" key="1">
    <source>
        <dbReference type="ARBA" id="ARBA00022612"/>
    </source>
</evidence>